<gene>
    <name evidence="1" type="ORF">glysoja_041121</name>
</gene>
<dbReference type="Proteomes" id="UP000053555">
    <property type="component" value="Unassembled WGS sequence"/>
</dbReference>
<accession>A0A0B2R8F0</accession>
<dbReference type="EMBL" id="KN652124">
    <property type="protein sequence ID" value="KHN29810.1"/>
    <property type="molecule type" value="Genomic_DNA"/>
</dbReference>
<evidence type="ECO:0000313" key="1">
    <source>
        <dbReference type="EMBL" id="KHN29810.1"/>
    </source>
</evidence>
<organism evidence="1">
    <name type="scientific">Glycine soja</name>
    <name type="common">Wild soybean</name>
    <dbReference type="NCBI Taxonomy" id="3848"/>
    <lineage>
        <taxon>Eukaryota</taxon>
        <taxon>Viridiplantae</taxon>
        <taxon>Streptophyta</taxon>
        <taxon>Embryophyta</taxon>
        <taxon>Tracheophyta</taxon>
        <taxon>Spermatophyta</taxon>
        <taxon>Magnoliopsida</taxon>
        <taxon>eudicotyledons</taxon>
        <taxon>Gunneridae</taxon>
        <taxon>Pentapetalae</taxon>
        <taxon>rosids</taxon>
        <taxon>fabids</taxon>
        <taxon>Fabales</taxon>
        <taxon>Fabaceae</taxon>
        <taxon>Papilionoideae</taxon>
        <taxon>50 kb inversion clade</taxon>
        <taxon>NPAAA clade</taxon>
        <taxon>indigoferoid/millettioid clade</taxon>
        <taxon>Phaseoleae</taxon>
        <taxon>Glycine</taxon>
        <taxon>Glycine subgen. Soja</taxon>
    </lineage>
</organism>
<proteinExistence type="predicted"/>
<dbReference type="AlphaFoldDB" id="A0A0B2R8F0"/>
<name>A0A0B2R8F0_GLYSO</name>
<sequence>MKSVAWGCWQRRTQRKIGVLFGERKPRNTTTTPWKRERSREEPSLCCRGVAREKAHRGASISFVVVVLSEKKPAKAAQHRVKKTMKT</sequence>
<reference evidence="1" key="1">
    <citation type="submission" date="2014-07" db="EMBL/GenBank/DDBJ databases">
        <title>Identification of a novel salt tolerance gene in wild soybean by whole-genome sequencing.</title>
        <authorList>
            <person name="Lam H.-M."/>
            <person name="Qi X."/>
            <person name="Li M.-W."/>
            <person name="Liu X."/>
            <person name="Xie M."/>
            <person name="Ni M."/>
            <person name="Xu X."/>
        </authorList>
    </citation>
    <scope>NUCLEOTIDE SEQUENCE [LARGE SCALE GENOMIC DNA]</scope>
    <source>
        <tissue evidence="1">Root</tissue>
    </source>
</reference>
<protein>
    <submittedName>
        <fullName evidence="1">Uncharacterized protein</fullName>
    </submittedName>
</protein>